<accession>A0A6J5IUF1</accession>
<gene>
    <name evidence="2" type="ORF">BLA17378_02830</name>
    <name evidence="1" type="ORF">BLA3211_01336</name>
</gene>
<reference evidence="1 4" key="1">
    <citation type="submission" date="2020-04" db="EMBL/GenBank/DDBJ databases">
        <authorList>
            <person name="Depoorter E."/>
        </authorList>
    </citation>
    <scope>NUCLEOTIDE SEQUENCE [LARGE SCALE GENOMIC DNA]</scope>
    <source>
        <strain evidence="1 4">BCC0217</strain>
        <strain evidence="2 3">R-17378</strain>
    </source>
</reference>
<dbReference type="Proteomes" id="UP000494301">
    <property type="component" value="Unassembled WGS sequence"/>
</dbReference>
<evidence type="ECO:0000313" key="4">
    <source>
        <dbReference type="Proteomes" id="UP000494301"/>
    </source>
</evidence>
<organism evidence="1 4">
    <name type="scientific">Burkholderia aenigmatica</name>
    <dbReference type="NCBI Taxonomy" id="2015348"/>
    <lineage>
        <taxon>Bacteria</taxon>
        <taxon>Pseudomonadati</taxon>
        <taxon>Pseudomonadota</taxon>
        <taxon>Betaproteobacteria</taxon>
        <taxon>Burkholderiales</taxon>
        <taxon>Burkholderiaceae</taxon>
        <taxon>Burkholderia</taxon>
        <taxon>Burkholderia cepacia complex</taxon>
    </lineage>
</organism>
<dbReference type="AlphaFoldDB" id="A0A6J5IUF1"/>
<evidence type="ECO:0000313" key="1">
    <source>
        <dbReference type="EMBL" id="CAB3961673.1"/>
    </source>
</evidence>
<sequence length="119" mass="13539">MPHAFDECVRIGRVTDRLRPSMESRALQFIMKSVPREFHSDTNIFIGGCFICLAWPRIEISDGQTKVVLDCPTNQGMFSRDDTALIPFLRRFPELCARLVDAHPLLRARFRAFDAGSPA</sequence>
<dbReference type="EMBL" id="CABVQG010000009">
    <property type="protein sequence ID" value="VWC65650.1"/>
    <property type="molecule type" value="Genomic_DNA"/>
</dbReference>
<keyword evidence="3" id="KW-1185">Reference proteome</keyword>
<proteinExistence type="predicted"/>
<dbReference type="GeneID" id="99664178"/>
<dbReference type="Proteomes" id="UP000494120">
    <property type="component" value="Unassembled WGS sequence"/>
</dbReference>
<evidence type="ECO:0000313" key="3">
    <source>
        <dbReference type="Proteomes" id="UP000494120"/>
    </source>
</evidence>
<dbReference type="RefSeq" id="WP_155292032.1">
    <property type="nucleotide sequence ID" value="NZ_CABWIL020000004.1"/>
</dbReference>
<protein>
    <submittedName>
        <fullName evidence="1">Uncharacterized protein</fullName>
    </submittedName>
</protein>
<evidence type="ECO:0000313" key="2">
    <source>
        <dbReference type="EMBL" id="VWC65650.1"/>
    </source>
</evidence>
<dbReference type="EMBL" id="CABWIL020000004">
    <property type="protein sequence ID" value="CAB3961673.1"/>
    <property type="molecule type" value="Genomic_DNA"/>
</dbReference>
<name>A0A6J5IUF1_9BURK</name>